<proteinExistence type="predicted"/>
<protein>
    <submittedName>
        <fullName evidence="1">Uncharacterized protein</fullName>
    </submittedName>
</protein>
<accession>A0A451AFB5</accession>
<dbReference type="AlphaFoldDB" id="A0A451AFB5"/>
<dbReference type="EMBL" id="CAADFX010000278">
    <property type="protein sequence ID" value="VFK64654.1"/>
    <property type="molecule type" value="Genomic_DNA"/>
</dbReference>
<sequence length="52" mass="6094">MLCRFEVEASLVVKKYYNKLIISSYEDMPTSKGHKSVKPLLKKVSNWNYLLT</sequence>
<evidence type="ECO:0000313" key="1">
    <source>
        <dbReference type="EMBL" id="VFK64654.1"/>
    </source>
</evidence>
<reference evidence="1" key="1">
    <citation type="submission" date="2019-02" db="EMBL/GenBank/DDBJ databases">
        <authorList>
            <person name="Gruber-Vodicka R. H."/>
            <person name="Seah K. B. B."/>
        </authorList>
    </citation>
    <scope>NUCLEOTIDE SEQUENCE</scope>
    <source>
        <strain evidence="1">BECK_BY1</strain>
    </source>
</reference>
<gene>
    <name evidence="1" type="ORF">BECKTUN1418D_GA0071000_12783</name>
</gene>
<organism evidence="1">
    <name type="scientific">Candidatus Kentrum sp. TUN</name>
    <dbReference type="NCBI Taxonomy" id="2126343"/>
    <lineage>
        <taxon>Bacteria</taxon>
        <taxon>Pseudomonadati</taxon>
        <taxon>Pseudomonadota</taxon>
        <taxon>Gammaproteobacteria</taxon>
        <taxon>Candidatus Kentrum</taxon>
    </lineage>
</organism>
<name>A0A451AFB5_9GAMM</name>